<evidence type="ECO:0000256" key="1">
    <source>
        <dbReference type="ARBA" id="ARBA00023015"/>
    </source>
</evidence>
<organism evidence="5 6">
    <name type="scientific">Metaclostridioides mangenotii</name>
    <dbReference type="NCBI Taxonomy" id="1540"/>
    <lineage>
        <taxon>Bacteria</taxon>
        <taxon>Bacillati</taxon>
        <taxon>Bacillota</taxon>
        <taxon>Clostridia</taxon>
        <taxon>Peptostreptococcales</taxon>
        <taxon>Peptostreptococcaceae</taxon>
        <taxon>Metaclostridioides</taxon>
    </lineage>
</organism>
<proteinExistence type="predicted"/>
<keyword evidence="6" id="KW-1185">Reference proteome</keyword>
<dbReference type="Gene3D" id="3.40.50.1360">
    <property type="match status" value="1"/>
</dbReference>
<dbReference type="PRINTS" id="PR00037">
    <property type="entry name" value="HTHLACR"/>
</dbReference>
<dbReference type="EMBL" id="JAGGJX010000001">
    <property type="protein sequence ID" value="MBP1854133.1"/>
    <property type="molecule type" value="Genomic_DNA"/>
</dbReference>
<evidence type="ECO:0000256" key="2">
    <source>
        <dbReference type="ARBA" id="ARBA00023125"/>
    </source>
</evidence>
<evidence type="ECO:0000256" key="3">
    <source>
        <dbReference type="ARBA" id="ARBA00023163"/>
    </source>
</evidence>
<feature type="domain" description="HTH deoR-type" evidence="4">
    <location>
        <begin position="3"/>
        <end position="58"/>
    </location>
</feature>
<dbReference type="SUPFAM" id="SSF46785">
    <property type="entry name" value="Winged helix' DNA-binding domain"/>
    <property type="match status" value="1"/>
</dbReference>
<name>A0ABS4E857_9FIRM</name>
<accession>A0ABS4E857</accession>
<evidence type="ECO:0000259" key="4">
    <source>
        <dbReference type="PROSITE" id="PS51000"/>
    </source>
</evidence>
<keyword evidence="3" id="KW-0804">Transcription</keyword>
<dbReference type="Pfam" id="PF08220">
    <property type="entry name" value="HTH_DeoR"/>
    <property type="match status" value="1"/>
</dbReference>
<dbReference type="InterPro" id="IPR001034">
    <property type="entry name" value="DeoR_HTH"/>
</dbReference>
<dbReference type="Proteomes" id="UP000767291">
    <property type="component" value="Unassembled WGS sequence"/>
</dbReference>
<sequence length="253" mass="28151">MFQINRHKKIYNYLLDKNNATVNELAEICDVAPMTIRRDLDKMESDGLLTRVFGGAVIGSNIVKEIAYEEKEKISINEKISIASEASKLVSDNSIILLDSGTTCMEIARNLVDRSNLKVITTDILIAAYLMKFENIEVYCTGGRVQTDIGCCIDNTTVDFISKINADICFLGASAINNSLDVSTFTMDKVLVKQTMLKSSEYRILVVDDTKFEKSSFAKICELTDFNLVITNGDIKESLKETLIENGVSLQLV</sequence>
<dbReference type="SMART" id="SM00420">
    <property type="entry name" value="HTH_DEOR"/>
    <property type="match status" value="1"/>
</dbReference>
<dbReference type="InterPro" id="IPR037171">
    <property type="entry name" value="NagB/RpiA_transferase-like"/>
</dbReference>
<dbReference type="Gene3D" id="1.10.10.10">
    <property type="entry name" value="Winged helix-like DNA-binding domain superfamily/Winged helix DNA-binding domain"/>
    <property type="match status" value="1"/>
</dbReference>
<protein>
    <submittedName>
        <fullName evidence="5">DeoR/GlpR family transcriptional regulator of sugar metabolism</fullName>
    </submittedName>
</protein>
<dbReference type="InterPro" id="IPR036388">
    <property type="entry name" value="WH-like_DNA-bd_sf"/>
</dbReference>
<dbReference type="InterPro" id="IPR036390">
    <property type="entry name" value="WH_DNA-bd_sf"/>
</dbReference>
<dbReference type="PANTHER" id="PTHR30363">
    <property type="entry name" value="HTH-TYPE TRANSCRIPTIONAL REGULATOR SRLR-RELATED"/>
    <property type="match status" value="1"/>
</dbReference>
<dbReference type="PROSITE" id="PS00894">
    <property type="entry name" value="HTH_DEOR_1"/>
    <property type="match status" value="1"/>
</dbReference>
<evidence type="ECO:0000313" key="5">
    <source>
        <dbReference type="EMBL" id="MBP1854133.1"/>
    </source>
</evidence>
<reference evidence="5 6" key="1">
    <citation type="submission" date="2021-03" db="EMBL/GenBank/DDBJ databases">
        <title>Genomic Encyclopedia of Type Strains, Phase IV (KMG-IV): sequencing the most valuable type-strain genomes for metagenomic binning, comparative biology and taxonomic classification.</title>
        <authorList>
            <person name="Goeker M."/>
        </authorList>
    </citation>
    <scope>NUCLEOTIDE SEQUENCE [LARGE SCALE GENOMIC DNA]</scope>
    <source>
        <strain evidence="5 6">DSM 1289</strain>
    </source>
</reference>
<dbReference type="Pfam" id="PF00455">
    <property type="entry name" value="DeoRC"/>
    <property type="match status" value="1"/>
</dbReference>
<dbReference type="PROSITE" id="PS51000">
    <property type="entry name" value="HTH_DEOR_2"/>
    <property type="match status" value="1"/>
</dbReference>
<comment type="caution">
    <text evidence="5">The sequence shown here is derived from an EMBL/GenBank/DDBJ whole genome shotgun (WGS) entry which is preliminary data.</text>
</comment>
<dbReference type="InterPro" id="IPR018356">
    <property type="entry name" value="Tscrpt_reg_HTH_DeoR_CS"/>
</dbReference>
<evidence type="ECO:0000313" key="6">
    <source>
        <dbReference type="Proteomes" id="UP000767291"/>
    </source>
</evidence>
<dbReference type="SUPFAM" id="SSF100950">
    <property type="entry name" value="NagB/RpiA/CoA transferase-like"/>
    <property type="match status" value="1"/>
</dbReference>
<keyword evidence="2" id="KW-0238">DNA-binding</keyword>
<dbReference type="PANTHER" id="PTHR30363:SF46">
    <property type="entry name" value="LYSR FAMILY TRANSCRIPTIONAL REGULATOR"/>
    <property type="match status" value="1"/>
</dbReference>
<dbReference type="InterPro" id="IPR014036">
    <property type="entry name" value="DeoR-like_C"/>
</dbReference>
<keyword evidence="1" id="KW-0805">Transcription regulation</keyword>
<dbReference type="SMART" id="SM01134">
    <property type="entry name" value="DeoRC"/>
    <property type="match status" value="1"/>
</dbReference>
<dbReference type="InterPro" id="IPR050313">
    <property type="entry name" value="Carb_Metab_HTH_regulators"/>
</dbReference>
<gene>
    <name evidence="5" type="ORF">J2Z43_000523</name>
</gene>
<dbReference type="RefSeq" id="WP_024621405.1">
    <property type="nucleotide sequence ID" value="NZ_BAAACS010000017.1"/>
</dbReference>